<gene>
    <name evidence="2" type="ORF">GIL414_LOCUS51821</name>
</gene>
<feature type="region of interest" description="Disordered" evidence="1">
    <location>
        <begin position="86"/>
        <end position="111"/>
    </location>
</feature>
<feature type="compositionally biased region" description="Low complexity" evidence="1">
    <location>
        <begin position="87"/>
        <end position="100"/>
    </location>
</feature>
<feature type="non-terminal residue" evidence="2">
    <location>
        <position position="1"/>
    </location>
</feature>
<dbReference type="EMBL" id="CAJOBJ010176067">
    <property type="protein sequence ID" value="CAF4900638.1"/>
    <property type="molecule type" value="Genomic_DNA"/>
</dbReference>
<dbReference type="Proteomes" id="UP000681720">
    <property type="component" value="Unassembled WGS sequence"/>
</dbReference>
<dbReference type="AlphaFoldDB" id="A0A8S3CAF7"/>
<accession>A0A8S3CAF7</accession>
<protein>
    <submittedName>
        <fullName evidence="2">Uncharacterized protein</fullName>
    </submittedName>
</protein>
<comment type="caution">
    <text evidence="2">The sequence shown here is derived from an EMBL/GenBank/DDBJ whole genome shotgun (WGS) entry which is preliminary data.</text>
</comment>
<reference evidence="2" key="1">
    <citation type="submission" date="2021-02" db="EMBL/GenBank/DDBJ databases">
        <authorList>
            <person name="Nowell W R."/>
        </authorList>
    </citation>
    <scope>NUCLEOTIDE SEQUENCE</scope>
</reference>
<evidence type="ECO:0000313" key="2">
    <source>
        <dbReference type="EMBL" id="CAF4900638.1"/>
    </source>
</evidence>
<organism evidence="2 3">
    <name type="scientific">Rotaria magnacalcarata</name>
    <dbReference type="NCBI Taxonomy" id="392030"/>
    <lineage>
        <taxon>Eukaryota</taxon>
        <taxon>Metazoa</taxon>
        <taxon>Spiralia</taxon>
        <taxon>Gnathifera</taxon>
        <taxon>Rotifera</taxon>
        <taxon>Eurotatoria</taxon>
        <taxon>Bdelloidea</taxon>
        <taxon>Philodinida</taxon>
        <taxon>Philodinidae</taxon>
        <taxon>Rotaria</taxon>
    </lineage>
</organism>
<proteinExistence type="predicted"/>
<feature type="compositionally biased region" description="Basic residues" evidence="1">
    <location>
        <begin position="102"/>
        <end position="111"/>
    </location>
</feature>
<evidence type="ECO:0000313" key="3">
    <source>
        <dbReference type="Proteomes" id="UP000681720"/>
    </source>
</evidence>
<name>A0A8S3CAF7_9BILA</name>
<sequence>CDGCENTNTICIMENYIPEELRISGSVSSCTIMYSGNVCRLAKPPDFLSFSPDFNMPSSSDNDLSKSFEPTPIDKAICIPPKTTSNTTVTKISSPSSSTSRVNKRCQPKFK</sequence>
<evidence type="ECO:0000256" key="1">
    <source>
        <dbReference type="SAM" id="MobiDB-lite"/>
    </source>
</evidence>